<gene>
    <name evidence="1" type="ORF">DLM78_03185</name>
</gene>
<organism evidence="1 2">
    <name type="scientific">Leptospira stimsonii</name>
    <dbReference type="NCBI Taxonomy" id="2202203"/>
    <lineage>
        <taxon>Bacteria</taxon>
        <taxon>Pseudomonadati</taxon>
        <taxon>Spirochaetota</taxon>
        <taxon>Spirochaetia</taxon>
        <taxon>Leptospirales</taxon>
        <taxon>Leptospiraceae</taxon>
        <taxon>Leptospira</taxon>
    </lineage>
</organism>
<reference evidence="2" key="1">
    <citation type="submission" date="2018-05" db="EMBL/GenBank/DDBJ databases">
        <title>Leptospira yasudae sp. nov. and Leptospira stimsonii sp. nov., two pathogenic species of the genus Leptospira isolated from environmental sources.</title>
        <authorList>
            <person name="Casanovas-Massana A."/>
            <person name="Hamond C."/>
            <person name="Santos L.A."/>
            <person name="Hacker K.P."/>
            <person name="Balassiano I."/>
            <person name="Medeiros M.A."/>
            <person name="Reis M.G."/>
            <person name="Ko A.I."/>
            <person name="Wunder E.A."/>
        </authorList>
    </citation>
    <scope>NUCLEOTIDE SEQUENCE [LARGE SCALE GENOMIC DNA]</scope>
    <source>
        <strain evidence="2">AMB6-RJ</strain>
    </source>
</reference>
<sequence>MTTTHLQTKNRSSYKLQHEGATFLKTHFWMGAPTPRLRSWRLYPFKQTACSNEEILELIFSIFAKKLSFLFFRLGQTFKPCNKGFESNFRFLSGI</sequence>
<dbReference type="AlphaFoldDB" id="A0A8B3CXC7"/>
<evidence type="ECO:0000313" key="1">
    <source>
        <dbReference type="EMBL" id="RHX87983.1"/>
    </source>
</evidence>
<dbReference type="EMBL" id="QHCS01000001">
    <property type="protein sequence ID" value="RHX87983.1"/>
    <property type="molecule type" value="Genomic_DNA"/>
</dbReference>
<comment type="caution">
    <text evidence="1">The sequence shown here is derived from an EMBL/GenBank/DDBJ whole genome shotgun (WGS) entry which is preliminary data.</text>
</comment>
<name>A0A8B3CXC7_9LEPT</name>
<dbReference type="Proteomes" id="UP000266669">
    <property type="component" value="Unassembled WGS sequence"/>
</dbReference>
<protein>
    <submittedName>
        <fullName evidence="1">Uncharacterized protein</fullName>
    </submittedName>
</protein>
<evidence type="ECO:0000313" key="2">
    <source>
        <dbReference type="Proteomes" id="UP000266669"/>
    </source>
</evidence>
<proteinExistence type="predicted"/>
<accession>A0A8B3CXC7</accession>